<protein>
    <submittedName>
        <fullName evidence="2">Unnamed protein product</fullName>
    </submittedName>
</protein>
<reference evidence="2" key="1">
    <citation type="submission" date="2023-04" db="EMBL/GenBank/DDBJ databases">
        <title>Ambrosiozyma monospora NBRC 1965.</title>
        <authorList>
            <person name="Ichikawa N."/>
            <person name="Sato H."/>
            <person name="Tonouchi N."/>
        </authorList>
    </citation>
    <scope>NUCLEOTIDE SEQUENCE</scope>
    <source>
        <strain evidence="2">NBRC 1965</strain>
    </source>
</reference>
<dbReference type="EMBL" id="BSXU01002526">
    <property type="protein sequence ID" value="GMG38224.1"/>
    <property type="molecule type" value="Genomic_DNA"/>
</dbReference>
<dbReference type="PANTHER" id="PTHR48220">
    <property type="match status" value="1"/>
</dbReference>
<proteinExistence type="predicted"/>
<dbReference type="OrthoDB" id="188042at2759"/>
<evidence type="ECO:0000313" key="3">
    <source>
        <dbReference type="Proteomes" id="UP001165063"/>
    </source>
</evidence>
<comment type="caution">
    <text evidence="2">The sequence shown here is derived from an EMBL/GenBank/DDBJ whole genome shotgun (WGS) entry which is preliminary data.</text>
</comment>
<name>A0A9W6Z178_AMBMO</name>
<dbReference type="InterPro" id="IPR029058">
    <property type="entry name" value="AB_hydrolase_fold"/>
</dbReference>
<feature type="signal peptide" evidence="1">
    <location>
        <begin position="1"/>
        <end position="24"/>
    </location>
</feature>
<dbReference type="Proteomes" id="UP001165063">
    <property type="component" value="Unassembled WGS sequence"/>
</dbReference>
<dbReference type="Pfam" id="PF06101">
    <property type="entry name" value="Vps62"/>
    <property type="match status" value="1"/>
</dbReference>
<dbReference type="SUPFAM" id="SSF53474">
    <property type="entry name" value="alpha/beta-Hydrolases"/>
    <property type="match status" value="1"/>
</dbReference>
<dbReference type="AlphaFoldDB" id="A0A9W6Z178"/>
<sequence length="729" mass="83157">MRLLLQFLVTLQLLIGYNWHIATAIPFPFGSEHETSEAEYQISNILNSARQFRDLPPLTKNPTKEERTLKDGEIPQYVIDYAPLVYLYSEERYLPYDIADFVTHFHAEWSNGTEVPIGKLKKDGKRHLSINDLDELEKFNIHPKSNKVYMTSNENFDKDPDWLTGLKNRPNLYTGEIKDAPATLIVVDKGNGWVDSYWFYFYSFNLGPFVMGFGPYGDHVGDWEHSLVRFYKGEPVIVWMSAHGGGGAFFYKNLEKSDDHEGKHPIIFSARGTHANYPSVGQHSHDIPYAILSDFTDRGPLWNPTMNYLAYTYDGEKVHKGNGSEVFRESAYGEWLNYMGTWGDKKLVPEDPRQHWSPWEWKYIDGPGGPLNKNLLRISPCQRAKWWNFWNGCNIRHYIKYGDGFFEKEGNSGCGNVYNMVKPGMLQYLVQLLTRGGWACWILDLINGCFNTLRSTWDQQHIRSQLSSVNCDKESGTHVNTFSKTIQIPESLDPQNHCLLFSMSDPSKLDLLNNNDLSPLTASPIATIWSSISNSSIFKFFKTGFIIGTSCALVALLGVYAFQSNIIYPAGLNDGHGKVDTPDEYDMPYEALDLKTSDGETIKAFSILQDPNDPNYTNKTVLVLCPNAGNMGHFLPVAQYIYASFHYNVFMYSYRGYGHSTGKPSEIGLKIDADTVAAYIRSHKQLSNSTYQWIDFGEYFFEPPWCDSSFVSIFGTIQVFMSSDLEFRT</sequence>
<gene>
    <name evidence="2" type="ORF">Amon01_000491800</name>
</gene>
<evidence type="ECO:0000313" key="2">
    <source>
        <dbReference type="EMBL" id="GMG38224.1"/>
    </source>
</evidence>
<keyword evidence="1" id="KW-0732">Signal</keyword>
<organism evidence="2 3">
    <name type="scientific">Ambrosiozyma monospora</name>
    <name type="common">Yeast</name>
    <name type="synonym">Endomycopsis monosporus</name>
    <dbReference type="NCBI Taxonomy" id="43982"/>
    <lineage>
        <taxon>Eukaryota</taxon>
        <taxon>Fungi</taxon>
        <taxon>Dikarya</taxon>
        <taxon>Ascomycota</taxon>
        <taxon>Saccharomycotina</taxon>
        <taxon>Pichiomycetes</taxon>
        <taxon>Pichiales</taxon>
        <taxon>Pichiaceae</taxon>
        <taxon>Ambrosiozyma</taxon>
    </lineage>
</organism>
<keyword evidence="3" id="KW-1185">Reference proteome</keyword>
<evidence type="ECO:0000256" key="1">
    <source>
        <dbReference type="SAM" id="SignalP"/>
    </source>
</evidence>
<dbReference type="InterPro" id="IPR009291">
    <property type="entry name" value="Vps62"/>
</dbReference>
<accession>A0A9W6Z178</accession>
<feature type="chain" id="PRO_5040838979" evidence="1">
    <location>
        <begin position="25"/>
        <end position="729"/>
    </location>
</feature>
<dbReference type="InterPro" id="IPR053102">
    <property type="entry name" value="VPS_Associated"/>
</dbReference>
<dbReference type="Gene3D" id="3.40.50.1820">
    <property type="entry name" value="alpha/beta hydrolase"/>
    <property type="match status" value="1"/>
</dbReference>
<dbReference type="GO" id="GO:0006623">
    <property type="term" value="P:protein targeting to vacuole"/>
    <property type="evidence" value="ECO:0007669"/>
    <property type="project" value="TreeGrafter"/>
</dbReference>
<dbReference type="PANTHER" id="PTHR48220:SF1">
    <property type="entry name" value="VACUOLAR PROTEIN SORTING-ASSOCIATED PROTEIN 62-RELATED"/>
    <property type="match status" value="1"/>
</dbReference>
<dbReference type="GO" id="GO:0000329">
    <property type="term" value="C:fungal-type vacuole membrane"/>
    <property type="evidence" value="ECO:0007669"/>
    <property type="project" value="TreeGrafter"/>
</dbReference>